<dbReference type="EMBL" id="CP017813">
    <property type="protein sequence ID" value="APJ38169.1"/>
    <property type="molecule type" value="Genomic_DNA"/>
</dbReference>
<dbReference type="OrthoDB" id="400116at2"/>
<name>A0A1L4FRF8_9BACT</name>
<dbReference type="InterPro" id="IPR011528">
    <property type="entry name" value="NERD"/>
</dbReference>
<evidence type="ECO:0000256" key="1">
    <source>
        <dbReference type="SAM" id="Phobius"/>
    </source>
</evidence>
<keyword evidence="4" id="KW-1185">Reference proteome</keyword>
<dbReference type="Proteomes" id="UP000184322">
    <property type="component" value="Chromosome"/>
</dbReference>
<feature type="domain" description="NERD" evidence="2">
    <location>
        <begin position="54"/>
        <end position="173"/>
    </location>
</feature>
<sequence>MNFEIYAELAEQNAENNFNKTYAIIGLVFMLLLFVGAIGFAIYYYLFKTRKKTQGFIFENNIVKQVKELAHKYKMEYVGPATYHYDGNIFEVDGIVFNEKFVIVLEYKSYKGHISGDSVSEYLYITNKNKGKKNKVSNFLIQNYKHIKHLYKMLNMNFMAISMIVTQKDTTYDIYNVDNYVVLSTEEDLASKFDFIYQELNHLPSKINIRDFKLVLNGMKANTLKEAKKFKKITKQNK</sequence>
<evidence type="ECO:0000313" key="4">
    <source>
        <dbReference type="Proteomes" id="UP000184322"/>
    </source>
</evidence>
<organism evidence="3 4">
    <name type="scientific">Mycoplasmopsis pullorum</name>
    <dbReference type="NCBI Taxonomy" id="48003"/>
    <lineage>
        <taxon>Bacteria</taxon>
        <taxon>Bacillati</taxon>
        <taxon>Mycoplasmatota</taxon>
        <taxon>Mycoplasmoidales</taxon>
        <taxon>Metamycoplasmataceae</taxon>
        <taxon>Mycoplasmopsis</taxon>
    </lineage>
</organism>
<accession>A0A1L4FRF8</accession>
<dbReference type="Pfam" id="PF08378">
    <property type="entry name" value="NERD"/>
    <property type="match status" value="1"/>
</dbReference>
<protein>
    <recommendedName>
        <fullName evidence="2">NERD domain-containing protein</fullName>
    </recommendedName>
</protein>
<gene>
    <name evidence="3" type="ORF">BLA55_00480</name>
</gene>
<evidence type="ECO:0000313" key="3">
    <source>
        <dbReference type="EMBL" id="APJ38169.1"/>
    </source>
</evidence>
<keyword evidence="1" id="KW-1133">Transmembrane helix</keyword>
<feature type="transmembrane region" description="Helical" evidence="1">
    <location>
        <begin position="22"/>
        <end position="46"/>
    </location>
</feature>
<dbReference type="AlphaFoldDB" id="A0A1L4FRF8"/>
<dbReference type="RefSeq" id="WP_073372174.1">
    <property type="nucleotide sequence ID" value="NZ_CP017813.1"/>
</dbReference>
<dbReference type="STRING" id="48003.BLA55_00480"/>
<dbReference type="KEGG" id="mpul:BLA55_00480"/>
<dbReference type="PROSITE" id="PS50965">
    <property type="entry name" value="NERD"/>
    <property type="match status" value="1"/>
</dbReference>
<keyword evidence="1" id="KW-0812">Transmembrane</keyword>
<evidence type="ECO:0000259" key="2">
    <source>
        <dbReference type="PROSITE" id="PS50965"/>
    </source>
</evidence>
<proteinExistence type="predicted"/>
<reference evidence="4" key="1">
    <citation type="submission" date="2016-10" db="EMBL/GenBank/DDBJ databases">
        <authorList>
            <person name="Beylefeld A."/>
            <person name="Abolnik C."/>
        </authorList>
    </citation>
    <scope>NUCLEOTIDE SEQUENCE [LARGE SCALE GENOMIC DNA]</scope>
    <source>
        <strain evidence="4">B359_6</strain>
    </source>
</reference>
<keyword evidence="1" id="KW-0472">Membrane</keyword>